<organism evidence="3 4">
    <name type="scientific">Frankliniella occidentalis</name>
    <name type="common">Western flower thrips</name>
    <name type="synonym">Euthrips occidentalis</name>
    <dbReference type="NCBI Taxonomy" id="133901"/>
    <lineage>
        <taxon>Eukaryota</taxon>
        <taxon>Metazoa</taxon>
        <taxon>Ecdysozoa</taxon>
        <taxon>Arthropoda</taxon>
        <taxon>Hexapoda</taxon>
        <taxon>Insecta</taxon>
        <taxon>Pterygota</taxon>
        <taxon>Neoptera</taxon>
        <taxon>Paraneoptera</taxon>
        <taxon>Thysanoptera</taxon>
        <taxon>Terebrantia</taxon>
        <taxon>Thripoidea</taxon>
        <taxon>Thripidae</taxon>
        <taxon>Frankliniella</taxon>
    </lineage>
</organism>
<dbReference type="Proteomes" id="UP000504606">
    <property type="component" value="Unplaced"/>
</dbReference>
<evidence type="ECO:0000256" key="1">
    <source>
        <dbReference type="SAM" id="MobiDB-lite"/>
    </source>
</evidence>
<proteinExistence type="predicted"/>
<feature type="transmembrane region" description="Helical" evidence="2">
    <location>
        <begin position="27"/>
        <end position="49"/>
    </location>
</feature>
<feature type="transmembrane region" description="Helical" evidence="2">
    <location>
        <begin position="111"/>
        <end position="132"/>
    </location>
</feature>
<feature type="region of interest" description="Disordered" evidence="1">
    <location>
        <begin position="306"/>
        <end position="327"/>
    </location>
</feature>
<evidence type="ECO:0000256" key="2">
    <source>
        <dbReference type="SAM" id="Phobius"/>
    </source>
</evidence>
<reference evidence="4" key="1">
    <citation type="submission" date="2025-08" db="UniProtKB">
        <authorList>
            <consortium name="RefSeq"/>
        </authorList>
    </citation>
    <scope>IDENTIFICATION</scope>
    <source>
        <tissue evidence="4">Whole organism</tissue>
    </source>
</reference>
<dbReference type="OrthoDB" id="6628918at2759"/>
<evidence type="ECO:0000313" key="4">
    <source>
        <dbReference type="RefSeq" id="XP_026288767.1"/>
    </source>
</evidence>
<sequence length="327" mass="33657">MIGAMPAVAVRHERLKQQKRGKWPSSLALQTPLTISGLTMIGAMPAVAVRHERRKQERRHKRPSQLGIQSPPADSLDNVGLGLGVASPEPLQSPLQQDGRQEYYICGKVSVLHLVVVSLLLGAILVIVGLVQLTPNADASQHRYLLLGGGGAMLIFGILLAVLRCCVLPWRQRRLPGMAATAQAPGGGAAASEAPASGSGSGSVRDGSRSRTNSTTNGQVARRASAALGVCTPTGAQRRRSLLEMERGMTLHGLAHGAGGAAPLGDLDGAEAEDPDDAQTRAEIQNHMNEMTAAAPAELAATLPVALTGAPGPSPTPAGAEAGAPAT</sequence>
<dbReference type="KEGG" id="foc:113213807"/>
<feature type="region of interest" description="Disordered" evidence="1">
    <location>
        <begin position="51"/>
        <end position="74"/>
    </location>
</feature>
<keyword evidence="2" id="KW-1133">Transmembrane helix</keyword>
<dbReference type="AlphaFoldDB" id="A0A6J1T7A3"/>
<evidence type="ECO:0000313" key="3">
    <source>
        <dbReference type="Proteomes" id="UP000504606"/>
    </source>
</evidence>
<keyword evidence="2" id="KW-0812">Transmembrane</keyword>
<feature type="transmembrane region" description="Helical" evidence="2">
    <location>
        <begin position="144"/>
        <end position="167"/>
    </location>
</feature>
<keyword evidence="2" id="KW-0472">Membrane</keyword>
<feature type="compositionally biased region" description="Low complexity" evidence="1">
    <location>
        <begin position="181"/>
        <end position="205"/>
    </location>
</feature>
<feature type="region of interest" description="Disordered" evidence="1">
    <location>
        <begin position="181"/>
        <end position="231"/>
    </location>
</feature>
<gene>
    <name evidence="4" type="primary">LOC113213807</name>
</gene>
<accession>A0A6J1T7A3</accession>
<name>A0A6J1T7A3_FRAOC</name>
<feature type="region of interest" description="Disordered" evidence="1">
    <location>
        <begin position="1"/>
        <end position="23"/>
    </location>
</feature>
<dbReference type="RefSeq" id="XP_026288767.1">
    <property type="nucleotide sequence ID" value="XM_026432982.2"/>
</dbReference>
<keyword evidence="3" id="KW-1185">Reference proteome</keyword>
<feature type="region of interest" description="Disordered" evidence="1">
    <location>
        <begin position="256"/>
        <end position="276"/>
    </location>
</feature>
<protein>
    <submittedName>
        <fullName evidence="4">Uncharacterized protein LOC113213807 isoform X1</fullName>
    </submittedName>
</protein>
<dbReference type="GeneID" id="113213807"/>
<feature type="compositionally biased region" description="Basic residues" evidence="1">
    <location>
        <begin position="51"/>
        <end position="63"/>
    </location>
</feature>